<dbReference type="OrthoDB" id="9920760at2"/>
<dbReference type="Proteomes" id="UP000267448">
    <property type="component" value="Unassembled WGS sequence"/>
</dbReference>
<evidence type="ECO:0000313" key="2">
    <source>
        <dbReference type="Proteomes" id="UP000267448"/>
    </source>
</evidence>
<dbReference type="EMBL" id="RXNU01000004">
    <property type="protein sequence ID" value="RTR39207.1"/>
    <property type="molecule type" value="Genomic_DNA"/>
</dbReference>
<comment type="caution">
    <text evidence="1">The sequence shown here is derived from an EMBL/GenBank/DDBJ whole genome shotgun (WGS) entry which is preliminary data.</text>
</comment>
<sequence length="71" mass="7575">MVKVNGFIAIGFMVLMGSGCSNLASELVARGLCHSQTGSQSNSEKSECRKLVNKEIKDNVKAGKLAKEDES</sequence>
<dbReference type="RefSeq" id="WP_126520075.1">
    <property type="nucleotide sequence ID" value="NZ_RXNU01000004.1"/>
</dbReference>
<keyword evidence="2" id="KW-1185">Reference proteome</keyword>
<organism evidence="1 2">
    <name type="scientific">Shewanella canadensis</name>
    <dbReference type="NCBI Taxonomy" id="271096"/>
    <lineage>
        <taxon>Bacteria</taxon>
        <taxon>Pseudomonadati</taxon>
        <taxon>Pseudomonadota</taxon>
        <taxon>Gammaproteobacteria</taxon>
        <taxon>Alteromonadales</taxon>
        <taxon>Shewanellaceae</taxon>
        <taxon>Shewanella</taxon>
    </lineage>
</organism>
<name>A0A3S0IPR1_9GAMM</name>
<dbReference type="AlphaFoldDB" id="A0A3S0IPR1"/>
<dbReference type="PROSITE" id="PS51257">
    <property type="entry name" value="PROKAR_LIPOPROTEIN"/>
    <property type="match status" value="1"/>
</dbReference>
<evidence type="ECO:0000313" key="1">
    <source>
        <dbReference type="EMBL" id="RTR39207.1"/>
    </source>
</evidence>
<accession>A0A3S0IPR1</accession>
<evidence type="ECO:0008006" key="3">
    <source>
        <dbReference type="Google" id="ProtNLM"/>
    </source>
</evidence>
<gene>
    <name evidence="1" type="ORF">EKG38_09815</name>
</gene>
<protein>
    <recommendedName>
        <fullName evidence="3">Lipoprotein</fullName>
    </recommendedName>
</protein>
<proteinExistence type="predicted"/>
<reference evidence="1 2" key="1">
    <citation type="submission" date="2018-12" db="EMBL/GenBank/DDBJ databases">
        <authorList>
            <person name="Yu L."/>
        </authorList>
    </citation>
    <scope>NUCLEOTIDE SEQUENCE [LARGE SCALE GENOMIC DNA]</scope>
    <source>
        <strain evidence="1 2">HAW-EB2</strain>
    </source>
</reference>